<dbReference type="PIRSF" id="PIRSF002811">
    <property type="entry name" value="DnaG"/>
    <property type="match status" value="1"/>
</dbReference>
<evidence type="ECO:0000256" key="6">
    <source>
        <dbReference type="ARBA" id="ARBA00022723"/>
    </source>
</evidence>
<dbReference type="InterPro" id="IPR037068">
    <property type="entry name" value="DNA_primase_core_N_sf"/>
</dbReference>
<keyword evidence="5 12" id="KW-0235">DNA replication</keyword>
<dbReference type="GO" id="GO:0000428">
    <property type="term" value="C:DNA-directed RNA polymerase complex"/>
    <property type="evidence" value="ECO:0007669"/>
    <property type="project" value="UniProtKB-KW"/>
</dbReference>
<dbReference type="Pfam" id="PF08275">
    <property type="entry name" value="DNAG_N"/>
    <property type="match status" value="1"/>
</dbReference>
<dbReference type="InterPro" id="IPR030846">
    <property type="entry name" value="DnaG_bac"/>
</dbReference>
<evidence type="ECO:0000256" key="10">
    <source>
        <dbReference type="ARBA" id="ARBA00023125"/>
    </source>
</evidence>
<dbReference type="GO" id="GO:0008270">
    <property type="term" value="F:zinc ion binding"/>
    <property type="evidence" value="ECO:0007669"/>
    <property type="project" value="UniProtKB-UniRule"/>
</dbReference>
<keyword evidence="4 12" id="KW-0548">Nucleotidyltransferase</keyword>
<keyword evidence="9" id="KW-0460">Magnesium</keyword>
<evidence type="ECO:0000256" key="12">
    <source>
        <dbReference type="HAMAP-Rule" id="MF_00974"/>
    </source>
</evidence>
<sequence>MAGLISQDTIRDVVDRTDLVSLVGEYTRLENRGTDWWGCCPFHSEKTPSFHVVPDRKMYYCFGCHEGGNAIDFCMSMEKLSFTEAVVSLAKRAGVEVVYSGGGKMQVPEYDTTKDQYIDLYTRVAGSYHYFLTATEAGKFALDYVTERGLTAETIAKFKLGYSPADRHWLGQFLRGKNYSAEFLEKSGLFSKKYQGVSFFSDRLMFPIFDRKGQVVAFGGRLLHGDGPKYINSGDLIQYKKGETLYAFNFARQAIRESKSVIFCEGYMDVIAYHQCGITNAVAPLGTALTGEQVKLVRSFADTVYLSFDSDGAGKAATWKAILLCREADLTVKIIQLQGAKDPAEIMIKYGRDTLTNYVKNAIIDSDYLLSILAKEHQIDTPEGKTKAALAFFPYIDALKSDMQKESCLALLWQTFNLNPEAVKRDFTNRADARKRISAHESDTGEHSGNVSIKLNAELRAVLVVISNFDSFALMRTTLTADDFEDPLARSLFITLEECYREDSVSYSSILAKCGGEQVKNMVAKVVTSGEYAENPHQLIEDSIKLIKRNSLERKRTRLMNRIRQFKVATLEDQKELDALLSEKMTLDYELNNK</sequence>
<dbReference type="Gene3D" id="3.40.1360.10">
    <property type="match status" value="1"/>
</dbReference>
<dbReference type="GO" id="GO:0006269">
    <property type="term" value="P:DNA replication, synthesis of primer"/>
    <property type="evidence" value="ECO:0007669"/>
    <property type="project" value="UniProtKB-UniRule"/>
</dbReference>
<dbReference type="GO" id="GO:0005737">
    <property type="term" value="C:cytoplasm"/>
    <property type="evidence" value="ECO:0007669"/>
    <property type="project" value="TreeGrafter"/>
</dbReference>
<keyword evidence="11 12" id="KW-0804">Transcription</keyword>
<dbReference type="GO" id="GO:0003677">
    <property type="term" value="F:DNA binding"/>
    <property type="evidence" value="ECO:0007669"/>
    <property type="project" value="UniProtKB-KW"/>
</dbReference>
<feature type="domain" description="Toprim" evidence="15">
    <location>
        <begin position="259"/>
        <end position="340"/>
    </location>
</feature>
<dbReference type="SMART" id="SM00493">
    <property type="entry name" value="TOPRIM"/>
    <property type="match status" value="1"/>
</dbReference>
<dbReference type="RefSeq" id="WP_013758492.1">
    <property type="nucleotide sequence ID" value="NC_015500.1"/>
</dbReference>
<evidence type="ECO:0000256" key="14">
    <source>
        <dbReference type="PIRSR" id="PIRSR002811-1"/>
    </source>
</evidence>
<organism evidence="16 17">
    <name type="scientific">Treponema brennaborense (strain DSM 12168 / CIP 105900 / DD5/3)</name>
    <dbReference type="NCBI Taxonomy" id="906968"/>
    <lineage>
        <taxon>Bacteria</taxon>
        <taxon>Pseudomonadati</taxon>
        <taxon>Spirochaetota</taxon>
        <taxon>Spirochaetia</taxon>
        <taxon>Spirochaetales</taxon>
        <taxon>Treponemataceae</taxon>
        <taxon>Treponema</taxon>
    </lineage>
</organism>
<name>F4LMP0_TREBD</name>
<dbReference type="Pfam" id="PF01807">
    <property type="entry name" value="Zn_ribbon_DnaG"/>
    <property type="match status" value="1"/>
</dbReference>
<reference evidence="17" key="1">
    <citation type="submission" date="2011-04" db="EMBL/GenBank/DDBJ databases">
        <title>The complete genome of Treponema brennaborense DSM 12168.</title>
        <authorList>
            <person name="Lucas S."/>
            <person name="Han J."/>
            <person name="Lapidus A."/>
            <person name="Bruce D."/>
            <person name="Goodwin L."/>
            <person name="Pitluck S."/>
            <person name="Peters L."/>
            <person name="Kyrpides N."/>
            <person name="Mavromatis K."/>
            <person name="Ivanova N."/>
            <person name="Mikhailova N."/>
            <person name="Pagani I."/>
            <person name="Teshima H."/>
            <person name="Detter J.C."/>
            <person name="Tapia R."/>
            <person name="Han C."/>
            <person name="Land M."/>
            <person name="Hauser L."/>
            <person name="Markowitz V."/>
            <person name="Cheng J.-F."/>
            <person name="Hugenholtz P."/>
            <person name="Woyke T."/>
            <person name="Wu D."/>
            <person name="Gronow S."/>
            <person name="Wellnitz S."/>
            <person name="Brambilla E."/>
            <person name="Klenk H.-P."/>
            <person name="Eisen J.A."/>
        </authorList>
    </citation>
    <scope>NUCLEOTIDE SEQUENCE [LARGE SCALE GENOMIC DNA]</scope>
    <source>
        <strain evidence="17">DSM 12168 / CIP 105900 / DD5/3</strain>
    </source>
</reference>
<keyword evidence="17" id="KW-1185">Reference proteome</keyword>
<dbReference type="InterPro" id="IPR034151">
    <property type="entry name" value="TOPRIM_DnaG_bac"/>
</dbReference>
<dbReference type="Gene3D" id="3.90.580.10">
    <property type="entry name" value="Zinc finger, CHC2-type domain"/>
    <property type="match status" value="1"/>
</dbReference>
<dbReference type="InterPro" id="IPR006295">
    <property type="entry name" value="DNA_primase_DnaG"/>
</dbReference>
<proteinExistence type="inferred from homology"/>
<dbReference type="HAMAP" id="MF_00974">
    <property type="entry name" value="DNA_primase_DnaG"/>
    <property type="match status" value="1"/>
</dbReference>
<evidence type="ECO:0000256" key="13">
    <source>
        <dbReference type="PIRNR" id="PIRNR002811"/>
    </source>
</evidence>
<comment type="similarity">
    <text evidence="12 13">Belongs to the DnaG primase family.</text>
</comment>
<evidence type="ECO:0000313" key="16">
    <source>
        <dbReference type="EMBL" id="AEE16787.1"/>
    </source>
</evidence>
<keyword evidence="7 12" id="KW-0863">Zinc-finger</keyword>
<evidence type="ECO:0000313" key="17">
    <source>
        <dbReference type="Proteomes" id="UP000006546"/>
    </source>
</evidence>
<dbReference type="Gene3D" id="3.90.980.10">
    <property type="entry name" value="DNA primase, catalytic core, N-terminal domain"/>
    <property type="match status" value="1"/>
</dbReference>
<dbReference type="FunFam" id="3.90.580.10:FF:000001">
    <property type="entry name" value="DNA primase"/>
    <property type="match status" value="1"/>
</dbReference>
<dbReference type="Gene3D" id="1.10.860.10">
    <property type="entry name" value="DNAb Helicase, Chain A"/>
    <property type="match status" value="1"/>
</dbReference>
<dbReference type="Pfam" id="PF13155">
    <property type="entry name" value="Toprim_2"/>
    <property type="match status" value="1"/>
</dbReference>
<keyword evidence="6 12" id="KW-0479">Metal-binding</keyword>
<evidence type="ECO:0000256" key="11">
    <source>
        <dbReference type="ARBA" id="ARBA00023163"/>
    </source>
</evidence>
<evidence type="ECO:0000256" key="9">
    <source>
        <dbReference type="ARBA" id="ARBA00022842"/>
    </source>
</evidence>
<accession>F4LMP0</accession>
<evidence type="ECO:0000256" key="7">
    <source>
        <dbReference type="ARBA" id="ARBA00022771"/>
    </source>
</evidence>
<comment type="catalytic activity">
    <reaction evidence="12">
        <text>ssDNA + n NTP = ssDNA/pppN(pN)n-1 hybrid + (n-1) diphosphate.</text>
        <dbReference type="EC" id="2.7.7.101"/>
    </reaction>
</comment>
<dbReference type="GO" id="GO:0003899">
    <property type="term" value="F:DNA-directed RNA polymerase activity"/>
    <property type="evidence" value="ECO:0007669"/>
    <property type="project" value="UniProtKB-UniRule"/>
</dbReference>
<gene>
    <name evidence="12" type="primary">dnaG</name>
    <name evidence="16" type="ordered locus">Trebr_1363</name>
</gene>
<dbReference type="InterPro" id="IPR006171">
    <property type="entry name" value="TOPRIM_dom"/>
</dbReference>
<dbReference type="NCBIfam" id="TIGR01391">
    <property type="entry name" value="dnaG"/>
    <property type="match status" value="1"/>
</dbReference>
<dbReference type="EC" id="2.7.7.101" evidence="12"/>
<dbReference type="InterPro" id="IPR013264">
    <property type="entry name" value="DNAG_N"/>
</dbReference>
<evidence type="ECO:0000256" key="1">
    <source>
        <dbReference type="ARBA" id="ARBA00022478"/>
    </source>
</evidence>
<keyword evidence="10 12" id="KW-0238">DNA-binding</keyword>
<comment type="cofactor">
    <cofactor evidence="12 13 14">
        <name>Zn(2+)</name>
        <dbReference type="ChEBI" id="CHEBI:29105"/>
    </cofactor>
    <text evidence="12 13 14">Binds 1 zinc ion per monomer.</text>
</comment>
<dbReference type="Proteomes" id="UP000006546">
    <property type="component" value="Chromosome"/>
</dbReference>
<dbReference type="eggNOG" id="COG0358">
    <property type="taxonomic scope" value="Bacteria"/>
</dbReference>
<dbReference type="SMART" id="SM00400">
    <property type="entry name" value="ZnF_CHCC"/>
    <property type="match status" value="1"/>
</dbReference>
<keyword evidence="1 12" id="KW-0240">DNA-directed RNA polymerase</keyword>
<dbReference type="STRING" id="906968.Trebr_1363"/>
<keyword evidence="3 12" id="KW-0808">Transferase</keyword>
<dbReference type="SUPFAM" id="SSF57783">
    <property type="entry name" value="Zinc beta-ribbon"/>
    <property type="match status" value="1"/>
</dbReference>
<dbReference type="PANTHER" id="PTHR30313:SF2">
    <property type="entry name" value="DNA PRIMASE"/>
    <property type="match status" value="1"/>
</dbReference>
<dbReference type="InterPro" id="IPR050219">
    <property type="entry name" value="DnaG_primase"/>
</dbReference>
<comment type="subunit">
    <text evidence="12">Monomer. Interacts with DnaB.</text>
</comment>
<dbReference type="HOGENOM" id="CLU_013501_3_3_12"/>
<dbReference type="SUPFAM" id="SSF56731">
    <property type="entry name" value="DNA primase core"/>
    <property type="match status" value="1"/>
</dbReference>
<evidence type="ECO:0000256" key="4">
    <source>
        <dbReference type="ARBA" id="ARBA00022695"/>
    </source>
</evidence>
<dbReference type="GO" id="GO:1990077">
    <property type="term" value="C:primosome complex"/>
    <property type="evidence" value="ECO:0007669"/>
    <property type="project" value="UniProtKB-KW"/>
</dbReference>
<dbReference type="AlphaFoldDB" id="F4LMP0"/>
<dbReference type="EMBL" id="CP002696">
    <property type="protein sequence ID" value="AEE16787.1"/>
    <property type="molecule type" value="Genomic_DNA"/>
</dbReference>
<dbReference type="InterPro" id="IPR016136">
    <property type="entry name" value="DNA_helicase_N/primase_C"/>
</dbReference>
<dbReference type="InterPro" id="IPR036977">
    <property type="entry name" value="DNA_primase_Znf_CHC2"/>
</dbReference>
<evidence type="ECO:0000256" key="2">
    <source>
        <dbReference type="ARBA" id="ARBA00022515"/>
    </source>
</evidence>
<evidence type="ECO:0000259" key="15">
    <source>
        <dbReference type="PROSITE" id="PS50880"/>
    </source>
</evidence>
<dbReference type="InterPro" id="IPR002694">
    <property type="entry name" value="Znf_CHC2"/>
</dbReference>
<protein>
    <recommendedName>
        <fullName evidence="12 13">DNA primase</fullName>
        <ecNumber evidence="12">2.7.7.101</ecNumber>
    </recommendedName>
</protein>
<dbReference type="OrthoDB" id="9803773at2"/>
<evidence type="ECO:0000256" key="8">
    <source>
        <dbReference type="ARBA" id="ARBA00022833"/>
    </source>
</evidence>
<dbReference type="PROSITE" id="PS50880">
    <property type="entry name" value="TOPRIM"/>
    <property type="match status" value="1"/>
</dbReference>
<evidence type="ECO:0000256" key="5">
    <source>
        <dbReference type="ARBA" id="ARBA00022705"/>
    </source>
</evidence>
<dbReference type="KEGG" id="tbe:Trebr_1363"/>
<comment type="domain">
    <text evidence="12">Contains an N-terminal zinc-binding domain, a central core domain that contains the primase activity, and a C-terminal DnaB-binding domain.</text>
</comment>
<feature type="zinc finger region" description="CHC2-type" evidence="12 14">
    <location>
        <begin position="40"/>
        <end position="64"/>
    </location>
</feature>
<comment type="function">
    <text evidence="12 13">RNA polymerase that catalyzes the synthesis of short RNA molecules used as primers for DNA polymerase during DNA replication.</text>
</comment>
<dbReference type="PANTHER" id="PTHR30313">
    <property type="entry name" value="DNA PRIMASE"/>
    <property type="match status" value="1"/>
</dbReference>
<evidence type="ECO:0000256" key="3">
    <source>
        <dbReference type="ARBA" id="ARBA00022679"/>
    </source>
</evidence>
<keyword evidence="2 12" id="KW-0639">Primosome</keyword>
<dbReference type="CDD" id="cd03364">
    <property type="entry name" value="TOPRIM_DnaG_primases"/>
    <property type="match status" value="1"/>
</dbReference>
<keyword evidence="8 12" id="KW-0862">Zinc</keyword>